<dbReference type="PANTHER" id="PTHR48007:SF4">
    <property type="entry name" value="LEUCINE-RICH REPEAT RECEPTOR-LIKE PROTEIN KINASE PXC1"/>
    <property type="match status" value="1"/>
</dbReference>
<protein>
    <submittedName>
        <fullName evidence="2">Uncharacterized protein</fullName>
    </submittedName>
</protein>
<feature type="non-terminal residue" evidence="2">
    <location>
        <position position="158"/>
    </location>
</feature>
<organism evidence="2 3">
    <name type="scientific">Gossypium schwendimanii</name>
    <name type="common">Cotton</name>
    <dbReference type="NCBI Taxonomy" id="34291"/>
    <lineage>
        <taxon>Eukaryota</taxon>
        <taxon>Viridiplantae</taxon>
        <taxon>Streptophyta</taxon>
        <taxon>Embryophyta</taxon>
        <taxon>Tracheophyta</taxon>
        <taxon>Spermatophyta</taxon>
        <taxon>Magnoliopsida</taxon>
        <taxon>eudicotyledons</taxon>
        <taxon>Gunneridae</taxon>
        <taxon>Pentapetalae</taxon>
        <taxon>rosids</taxon>
        <taxon>malvids</taxon>
        <taxon>Malvales</taxon>
        <taxon>Malvaceae</taxon>
        <taxon>Malvoideae</taxon>
        <taxon>Gossypium</taxon>
    </lineage>
</organism>
<keyword evidence="3" id="KW-1185">Reference proteome</keyword>
<dbReference type="PANTHER" id="PTHR48007">
    <property type="entry name" value="LEUCINE-RICH REPEAT RECEPTOR-LIKE PROTEIN KINASE PXC1"/>
    <property type="match status" value="1"/>
</dbReference>
<evidence type="ECO:0000313" key="3">
    <source>
        <dbReference type="Proteomes" id="UP000593576"/>
    </source>
</evidence>
<dbReference type="Proteomes" id="UP000593576">
    <property type="component" value="Unassembled WGS sequence"/>
</dbReference>
<accession>A0A7J9KSD3</accession>
<dbReference type="InterPro" id="IPR001611">
    <property type="entry name" value="Leu-rich_rpt"/>
</dbReference>
<dbReference type="Pfam" id="PF13855">
    <property type="entry name" value="LRR_8"/>
    <property type="match status" value="1"/>
</dbReference>
<name>A0A7J9KSD3_GOSSC</name>
<dbReference type="EMBL" id="JABFAF010000002">
    <property type="protein sequence ID" value="MBA0849256.1"/>
    <property type="molecule type" value="Genomic_DNA"/>
</dbReference>
<feature type="non-terminal residue" evidence="2">
    <location>
        <position position="1"/>
    </location>
</feature>
<dbReference type="AlphaFoldDB" id="A0A7J9KSD3"/>
<sequence>SARGVEGVHRRKKGNFSASRPPYITATEAATSGRCGGRWQEPWPEGKGLRELRELSGPINQIQKPNSVPKVDLGYNEIHGEIPSLFFDLVNLTELDLSSNNFNGVINSVMFSKLENLLRLDLSSNSFSVVIKLDVISKLKELRELNLSNNTLLSWSSD</sequence>
<evidence type="ECO:0000313" key="2">
    <source>
        <dbReference type="EMBL" id="MBA0849256.1"/>
    </source>
</evidence>
<reference evidence="2 3" key="1">
    <citation type="journal article" date="2019" name="Genome Biol. Evol.">
        <title>Insights into the evolution of the New World diploid cottons (Gossypium, subgenus Houzingenia) based on genome sequencing.</title>
        <authorList>
            <person name="Grover C.E."/>
            <person name="Arick M.A. 2nd"/>
            <person name="Thrash A."/>
            <person name="Conover J.L."/>
            <person name="Sanders W.S."/>
            <person name="Peterson D.G."/>
            <person name="Frelichowski J.E."/>
            <person name="Scheffler J.A."/>
            <person name="Scheffler B.E."/>
            <person name="Wendel J.F."/>
        </authorList>
    </citation>
    <scope>NUCLEOTIDE SEQUENCE [LARGE SCALE GENOMIC DNA]</scope>
    <source>
        <strain evidence="2">1</strain>
        <tissue evidence="2">Leaf</tissue>
    </source>
</reference>
<dbReference type="InterPro" id="IPR032675">
    <property type="entry name" value="LRR_dom_sf"/>
</dbReference>
<dbReference type="PRINTS" id="PR00019">
    <property type="entry name" value="LEURICHRPT"/>
</dbReference>
<dbReference type="OrthoDB" id="442066at2759"/>
<feature type="region of interest" description="Disordered" evidence="1">
    <location>
        <begin position="1"/>
        <end position="23"/>
    </location>
</feature>
<gene>
    <name evidence="2" type="ORF">Goshw_013528</name>
</gene>
<dbReference type="InterPro" id="IPR046959">
    <property type="entry name" value="PRK1-6/SRF4-like"/>
</dbReference>
<dbReference type="Gene3D" id="3.80.10.10">
    <property type="entry name" value="Ribonuclease Inhibitor"/>
    <property type="match status" value="1"/>
</dbReference>
<comment type="caution">
    <text evidence="2">The sequence shown here is derived from an EMBL/GenBank/DDBJ whole genome shotgun (WGS) entry which is preliminary data.</text>
</comment>
<dbReference type="SUPFAM" id="SSF52058">
    <property type="entry name" value="L domain-like"/>
    <property type="match status" value="1"/>
</dbReference>
<evidence type="ECO:0000256" key="1">
    <source>
        <dbReference type="SAM" id="MobiDB-lite"/>
    </source>
</evidence>
<proteinExistence type="predicted"/>